<feature type="domain" description="ATPase BadF/BadG/BcrA/BcrD type" evidence="2">
    <location>
        <begin position="90"/>
        <end position="356"/>
    </location>
</feature>
<feature type="region of interest" description="Disordered" evidence="1">
    <location>
        <begin position="1"/>
        <end position="43"/>
    </location>
</feature>
<organism evidence="3 4">
    <name type="scientific">Enemella evansiae</name>
    <dbReference type="NCBI Taxonomy" id="2016499"/>
    <lineage>
        <taxon>Bacteria</taxon>
        <taxon>Bacillati</taxon>
        <taxon>Actinomycetota</taxon>
        <taxon>Actinomycetes</taxon>
        <taxon>Propionibacteriales</taxon>
        <taxon>Propionibacteriaceae</taxon>
        <taxon>Enemella</taxon>
    </lineage>
</organism>
<comment type="caution">
    <text evidence="3">The sequence shown here is derived from an EMBL/GenBank/DDBJ whole genome shotgun (WGS) entry which is preliminary data.</text>
</comment>
<accession>A0A255GPL6</accession>
<reference evidence="3 4" key="1">
    <citation type="submission" date="2017-07" db="EMBL/GenBank/DDBJ databases">
        <title>Draft whole genome sequences of clinical Proprionibacteriaceae strains.</title>
        <authorList>
            <person name="Bernier A.-M."/>
            <person name="Bernard K."/>
            <person name="Domingo M.-C."/>
        </authorList>
    </citation>
    <scope>NUCLEOTIDE SEQUENCE [LARGE SCALE GENOMIC DNA]</scope>
    <source>
        <strain evidence="3 4">NML 030167</strain>
    </source>
</reference>
<dbReference type="OrthoDB" id="8701357at2"/>
<dbReference type="InterPro" id="IPR052519">
    <property type="entry name" value="Euk-type_GlcNAc_Kinase"/>
</dbReference>
<feature type="compositionally biased region" description="Polar residues" evidence="1">
    <location>
        <begin position="31"/>
        <end position="43"/>
    </location>
</feature>
<evidence type="ECO:0000313" key="3">
    <source>
        <dbReference type="EMBL" id="OYO17758.1"/>
    </source>
</evidence>
<dbReference type="Gene3D" id="3.30.420.40">
    <property type="match status" value="2"/>
</dbReference>
<evidence type="ECO:0000256" key="1">
    <source>
        <dbReference type="SAM" id="MobiDB-lite"/>
    </source>
</evidence>
<proteinExistence type="predicted"/>
<dbReference type="GO" id="GO:0016301">
    <property type="term" value="F:kinase activity"/>
    <property type="evidence" value="ECO:0007669"/>
    <property type="project" value="UniProtKB-KW"/>
</dbReference>
<dbReference type="SUPFAM" id="SSF53067">
    <property type="entry name" value="Actin-like ATPase domain"/>
    <property type="match status" value="2"/>
</dbReference>
<evidence type="ECO:0000313" key="4">
    <source>
        <dbReference type="Proteomes" id="UP000215896"/>
    </source>
</evidence>
<keyword evidence="3" id="KW-0808">Transferase</keyword>
<dbReference type="InterPro" id="IPR043129">
    <property type="entry name" value="ATPase_NBD"/>
</dbReference>
<protein>
    <submittedName>
        <fullName evidence="3">N-acetylglucosamine kinase</fullName>
    </submittedName>
</protein>
<dbReference type="PANTHER" id="PTHR43190">
    <property type="entry name" value="N-ACETYL-D-GLUCOSAMINE KINASE"/>
    <property type="match status" value="1"/>
</dbReference>
<name>A0A255GPL6_9ACTN</name>
<dbReference type="Pfam" id="PF01869">
    <property type="entry name" value="BcrAD_BadFG"/>
    <property type="match status" value="1"/>
</dbReference>
<dbReference type="AlphaFoldDB" id="A0A255GPL6"/>
<dbReference type="InterPro" id="IPR002731">
    <property type="entry name" value="ATPase_BadF"/>
</dbReference>
<dbReference type="PANTHER" id="PTHR43190:SF3">
    <property type="entry name" value="N-ACETYL-D-GLUCOSAMINE KINASE"/>
    <property type="match status" value="1"/>
</dbReference>
<dbReference type="EMBL" id="NMVO01000001">
    <property type="protein sequence ID" value="OYO17758.1"/>
    <property type="molecule type" value="Genomic_DNA"/>
</dbReference>
<dbReference type="Proteomes" id="UP000215896">
    <property type="component" value="Unassembled WGS sequence"/>
</dbReference>
<evidence type="ECO:0000259" key="2">
    <source>
        <dbReference type="Pfam" id="PF01869"/>
    </source>
</evidence>
<keyword evidence="4" id="KW-1185">Reference proteome</keyword>
<sequence length="395" mass="40259">MGGVLGEQQHSGQSGADPGPQPVGHGRAGHSGQQNAERGTQGPTSLWIRCSGTNFCRFGSEEKLTLFARSGCDGIVRKLNERVAGVAVLLGVDLGGSSIRAVLTDENGRLLGQGRSAGGNLRSSVGDPAGNLKLATRGALLGAGLTGAEVTAVAIGAAGAAEARGFEVAQLLARGLHQAGVSRSPIVVPDTEIAYRAVAATGDGVLLLAGTGAIAVRHRRWVTAVRRDGLGWLLGDLGSGAWLGLAALRAVAADLDARGPRTTLTPALLARLDVTTESASDPRQGLIRAVDELRPAQFAALTPLLADHADDPVVSALFDQAAGLLWETVEALGLTADDELVLAGGLLAGGPVRERIETRRPGVRHAAHPVVGACALAATAADLTLDREALTAALR</sequence>
<gene>
    <name evidence="3" type="ORF">CGZ94_02440</name>
</gene>
<keyword evidence="3" id="KW-0418">Kinase</keyword>